<keyword evidence="7 11" id="KW-0798">TonB box</keyword>
<sequence length="1112" mass="122124">MKKPVPIPKNLWKVMKITFSQVVLILLCTSLATAHTTRAQEVLNRTISIRGERVELKEVLGHIEKEALVKFVYSTKIKSGQRVSLNVTNRKLSAVLDEVLKPIDIDYEVIENRILLRKSKPGIEEPTGFVPRSVELPKDRQITGRVVDETNTGLPGVSVVLKGTQRGTTTNTDGRFQLDVPEIGSPVLVFSFVGYLSQEVSLESQNQIAITLQTDTKSLEEIVVVGYGTQKKSDLTGSVASVGEKQLTAYPAQDAVQALQGRAPGVQIQAVNGEPGSGYKIRVRGATSINASSDPLFVVDGIVGGVMPPPEDIASIEVLKDASSTAIYGSRGANGVVMVTTKTGTIGKPKIAFNSSFSSQKEVGRQAVLGAKDYAEYINEARGTNYYDPNDLSNATDWQELIFRPGSIWNNQLSVSGGTDKVKYYVSGAMYQQAGIIQTSDFNRISLNTRLSIDATERLNLSFSTFLRREKQDGVYSQNPSGANTAGVIASAQRFEPNRGILDENGVYTTSNVGTAPYENPMAVLDGRTIERIGENVQTNFQLRYRILDGLFFNSTLGVSFNNQRNGQYNNRISAEGIASNGEGILSTIRRLNLISENYFNYTRTFAERHTVSLVGGYSYQKFNNENFSASNKGFITDAFGFWNLDAGSNWQPASSNTTSSEIVSYYSRLNYNFDDRYLFTATGRYDGASQFSEGNKWSFFPSGAFAWNVANEDFFPKNNVITTLKLRTSYGITGNQAIGPYQSFSRISPVLFSIGNTVLNAVRPTAIANKDLTWETTAQFNIGTDFDLLGGRINLSGDYYNKQTSDLLFTVPITSFSGYTSRTENFGKIENKGFEFSATTKNLVGALKWSSNFNITFNRNKVLALPGGLDREFGGAPGVLRPGNTSILREGEPVGTFYGFIYDGVYQAGDSFLPGGGFEQVAGGEKFRDLNGDGVLTIDDRTIIGNPNPKYIWSLNNDFSYLGFDLNVFFQASVGGDIYNFTAMELGQLNGITNASLDALNRWTPTNTNTNIPKATTDRTNHSSTRFIEDRSYVRLKNLSLGYNFPKETLARIKISNARLFVSAQNILTFTKYTGVDPEVAFRGAGNVNLGGDYDSYPNVKSYTVGLNLTF</sequence>
<keyword evidence="3 10" id="KW-1134">Transmembrane beta strand</keyword>
<dbReference type="EMBL" id="BMXF01000001">
    <property type="protein sequence ID" value="GHB52494.1"/>
    <property type="molecule type" value="Genomic_DNA"/>
</dbReference>
<keyword evidence="12" id="KW-0732">Signal</keyword>
<dbReference type="InterPro" id="IPR011662">
    <property type="entry name" value="Secretin/TonB_short_N"/>
</dbReference>
<dbReference type="Pfam" id="PF00593">
    <property type="entry name" value="TonB_dep_Rec_b-barrel"/>
    <property type="match status" value="1"/>
</dbReference>
<evidence type="ECO:0000256" key="3">
    <source>
        <dbReference type="ARBA" id="ARBA00022452"/>
    </source>
</evidence>
<accession>A0A8J3G7F3</accession>
<dbReference type="Pfam" id="PF07715">
    <property type="entry name" value="Plug"/>
    <property type="match status" value="1"/>
</dbReference>
<evidence type="ECO:0000259" key="13">
    <source>
        <dbReference type="SMART" id="SM00965"/>
    </source>
</evidence>
<keyword evidence="9 10" id="KW-0998">Cell outer membrane</keyword>
<comment type="caution">
    <text evidence="14">The sequence shown here is derived from an EMBL/GenBank/DDBJ whole genome shotgun (WGS) entry which is preliminary data.</text>
</comment>
<evidence type="ECO:0000256" key="6">
    <source>
        <dbReference type="ARBA" id="ARBA00023004"/>
    </source>
</evidence>
<evidence type="ECO:0000256" key="2">
    <source>
        <dbReference type="ARBA" id="ARBA00022448"/>
    </source>
</evidence>
<evidence type="ECO:0000256" key="7">
    <source>
        <dbReference type="ARBA" id="ARBA00023077"/>
    </source>
</evidence>
<comment type="subcellular location">
    <subcellularLocation>
        <location evidence="1 10">Cell outer membrane</location>
        <topology evidence="1 10">Multi-pass membrane protein</topology>
    </subcellularLocation>
</comment>
<keyword evidence="15" id="KW-1185">Reference proteome</keyword>
<evidence type="ECO:0000256" key="10">
    <source>
        <dbReference type="PROSITE-ProRule" id="PRU01360"/>
    </source>
</evidence>
<evidence type="ECO:0000256" key="9">
    <source>
        <dbReference type="ARBA" id="ARBA00023237"/>
    </source>
</evidence>
<dbReference type="Gene3D" id="2.170.130.10">
    <property type="entry name" value="TonB-dependent receptor, plug domain"/>
    <property type="match status" value="1"/>
</dbReference>
<evidence type="ECO:0000313" key="14">
    <source>
        <dbReference type="EMBL" id="GHB52494.1"/>
    </source>
</evidence>
<keyword evidence="4" id="KW-0406">Ion transport</keyword>
<comment type="similarity">
    <text evidence="10 11">Belongs to the TonB-dependent receptor family.</text>
</comment>
<dbReference type="GO" id="GO:0009279">
    <property type="term" value="C:cell outer membrane"/>
    <property type="evidence" value="ECO:0007669"/>
    <property type="project" value="UniProtKB-SubCell"/>
</dbReference>
<feature type="chain" id="PRO_5035275432" evidence="12">
    <location>
        <begin position="35"/>
        <end position="1112"/>
    </location>
</feature>
<dbReference type="InterPro" id="IPR039426">
    <property type="entry name" value="TonB-dep_rcpt-like"/>
</dbReference>
<dbReference type="InterPro" id="IPR012910">
    <property type="entry name" value="Plug_dom"/>
</dbReference>
<dbReference type="Gene3D" id="2.60.40.1120">
    <property type="entry name" value="Carboxypeptidase-like, regulatory domain"/>
    <property type="match status" value="1"/>
</dbReference>
<dbReference type="InterPro" id="IPR000531">
    <property type="entry name" value="Beta-barrel_TonB"/>
</dbReference>
<dbReference type="InterPro" id="IPR023996">
    <property type="entry name" value="TonB-dep_OMP_SusC/RagA"/>
</dbReference>
<dbReference type="RefSeq" id="WP_229580117.1">
    <property type="nucleotide sequence ID" value="NZ_BMXF01000001.1"/>
</dbReference>
<keyword evidence="6" id="KW-0408">Iron</keyword>
<dbReference type="InterPro" id="IPR008969">
    <property type="entry name" value="CarboxyPept-like_regulatory"/>
</dbReference>
<dbReference type="SUPFAM" id="SSF49464">
    <property type="entry name" value="Carboxypeptidase regulatory domain-like"/>
    <property type="match status" value="1"/>
</dbReference>
<dbReference type="Gene3D" id="2.40.170.20">
    <property type="entry name" value="TonB-dependent receptor, beta-barrel domain"/>
    <property type="match status" value="1"/>
</dbReference>
<dbReference type="InterPro" id="IPR023997">
    <property type="entry name" value="TonB-dep_OMP_SusC/RagA_CS"/>
</dbReference>
<dbReference type="NCBIfam" id="TIGR04057">
    <property type="entry name" value="SusC_RagA_signa"/>
    <property type="match status" value="1"/>
</dbReference>
<proteinExistence type="inferred from homology"/>
<evidence type="ECO:0000256" key="4">
    <source>
        <dbReference type="ARBA" id="ARBA00022496"/>
    </source>
</evidence>
<keyword evidence="8 10" id="KW-0472">Membrane</keyword>
<protein>
    <submittedName>
        <fullName evidence="14">SusC/RagA family TonB-linked outer membrane protein</fullName>
    </submittedName>
</protein>
<dbReference type="SMART" id="SM00965">
    <property type="entry name" value="STN"/>
    <property type="match status" value="1"/>
</dbReference>
<organism evidence="14 15">
    <name type="scientific">Persicitalea jodogahamensis</name>
    <dbReference type="NCBI Taxonomy" id="402147"/>
    <lineage>
        <taxon>Bacteria</taxon>
        <taxon>Pseudomonadati</taxon>
        <taxon>Bacteroidota</taxon>
        <taxon>Cytophagia</taxon>
        <taxon>Cytophagales</taxon>
        <taxon>Spirosomataceae</taxon>
        <taxon>Persicitalea</taxon>
    </lineage>
</organism>
<name>A0A8J3G7F3_9BACT</name>
<keyword evidence="2 10" id="KW-0813">Transport</keyword>
<evidence type="ECO:0000256" key="11">
    <source>
        <dbReference type="RuleBase" id="RU003357"/>
    </source>
</evidence>
<keyword evidence="5 10" id="KW-0812">Transmembrane</keyword>
<dbReference type="NCBIfam" id="TIGR04056">
    <property type="entry name" value="OMP_RagA_SusC"/>
    <property type="match status" value="1"/>
</dbReference>
<evidence type="ECO:0000256" key="12">
    <source>
        <dbReference type="SAM" id="SignalP"/>
    </source>
</evidence>
<dbReference type="InterPro" id="IPR037066">
    <property type="entry name" value="Plug_dom_sf"/>
</dbReference>
<keyword evidence="4" id="KW-0410">Iron transport</keyword>
<evidence type="ECO:0000256" key="5">
    <source>
        <dbReference type="ARBA" id="ARBA00022692"/>
    </source>
</evidence>
<feature type="signal peptide" evidence="12">
    <location>
        <begin position="1"/>
        <end position="34"/>
    </location>
</feature>
<evidence type="ECO:0000256" key="8">
    <source>
        <dbReference type="ARBA" id="ARBA00023136"/>
    </source>
</evidence>
<feature type="domain" description="Secretin/TonB short N-terminal" evidence="13">
    <location>
        <begin position="69"/>
        <end position="119"/>
    </location>
</feature>
<dbReference type="InterPro" id="IPR036942">
    <property type="entry name" value="Beta-barrel_TonB_sf"/>
</dbReference>
<dbReference type="GO" id="GO:0006826">
    <property type="term" value="P:iron ion transport"/>
    <property type="evidence" value="ECO:0007669"/>
    <property type="project" value="UniProtKB-KW"/>
</dbReference>
<dbReference type="PROSITE" id="PS52016">
    <property type="entry name" value="TONB_DEPENDENT_REC_3"/>
    <property type="match status" value="1"/>
</dbReference>
<evidence type="ECO:0000313" key="15">
    <source>
        <dbReference type="Proteomes" id="UP000598271"/>
    </source>
</evidence>
<reference evidence="14 15" key="1">
    <citation type="journal article" date="2014" name="Int. J. Syst. Evol. Microbiol.">
        <title>Complete genome sequence of Corynebacterium casei LMG S-19264T (=DSM 44701T), isolated from a smear-ripened cheese.</title>
        <authorList>
            <consortium name="US DOE Joint Genome Institute (JGI-PGF)"/>
            <person name="Walter F."/>
            <person name="Albersmeier A."/>
            <person name="Kalinowski J."/>
            <person name="Ruckert C."/>
        </authorList>
    </citation>
    <scope>NUCLEOTIDE SEQUENCE [LARGE SCALE GENOMIC DNA]</scope>
    <source>
        <strain evidence="14 15">KCTC 12866</strain>
    </source>
</reference>
<dbReference type="AlphaFoldDB" id="A0A8J3G7F3"/>
<dbReference type="Pfam" id="PF13715">
    <property type="entry name" value="CarbopepD_reg_2"/>
    <property type="match status" value="1"/>
</dbReference>
<evidence type="ECO:0000256" key="1">
    <source>
        <dbReference type="ARBA" id="ARBA00004571"/>
    </source>
</evidence>
<dbReference type="SUPFAM" id="SSF56935">
    <property type="entry name" value="Porins"/>
    <property type="match status" value="1"/>
</dbReference>
<dbReference type="Proteomes" id="UP000598271">
    <property type="component" value="Unassembled WGS sequence"/>
</dbReference>
<gene>
    <name evidence="14" type="ORF">GCM10007390_01440</name>
</gene>